<keyword evidence="2" id="KW-0472">Membrane</keyword>
<dbReference type="GO" id="GO:0015180">
    <property type="term" value="F:L-alanine transmembrane transporter activity"/>
    <property type="evidence" value="ECO:0007669"/>
    <property type="project" value="TreeGrafter"/>
</dbReference>
<reference evidence="4 5" key="1">
    <citation type="journal article" date="2016" name="Genome Biol. Evol.">
        <title>Gene Family Evolution Reflects Adaptation to Soil Environmental Stressors in the Genome of the Collembolan Orchesella cincta.</title>
        <authorList>
            <person name="Faddeeva-Vakhrusheva A."/>
            <person name="Derks M.F."/>
            <person name="Anvar S.Y."/>
            <person name="Agamennone V."/>
            <person name="Suring W."/>
            <person name="Smit S."/>
            <person name="van Straalen N.M."/>
            <person name="Roelofs D."/>
        </authorList>
    </citation>
    <scope>NUCLEOTIDE SEQUENCE [LARGE SCALE GENOMIC DNA]</scope>
    <source>
        <tissue evidence="4">Mixed pool</tissue>
    </source>
</reference>
<dbReference type="GO" id="GO:1903801">
    <property type="term" value="P:L-leucine import across plasma membrane"/>
    <property type="evidence" value="ECO:0007669"/>
    <property type="project" value="TreeGrafter"/>
</dbReference>
<evidence type="ECO:0000313" key="4">
    <source>
        <dbReference type="EMBL" id="ODM89086.1"/>
    </source>
</evidence>
<dbReference type="OrthoDB" id="204980at2759"/>
<dbReference type="GO" id="GO:1904273">
    <property type="term" value="P:L-alanine import across plasma membrane"/>
    <property type="evidence" value="ECO:0007669"/>
    <property type="project" value="TreeGrafter"/>
</dbReference>
<dbReference type="InterPro" id="IPR006047">
    <property type="entry name" value="GH13_cat_dom"/>
</dbReference>
<feature type="transmembrane region" description="Helical" evidence="2">
    <location>
        <begin position="93"/>
        <end position="117"/>
    </location>
</feature>
<feature type="domain" description="Glycosyl hydrolase family 13 catalytic" evidence="3">
    <location>
        <begin position="124"/>
        <end position="465"/>
    </location>
</feature>
<keyword evidence="5" id="KW-1185">Reference proteome</keyword>
<dbReference type="GO" id="GO:0005975">
    <property type="term" value="P:carbohydrate metabolic process"/>
    <property type="evidence" value="ECO:0007669"/>
    <property type="project" value="InterPro"/>
</dbReference>
<dbReference type="AlphaFoldDB" id="A0A1D2M7X8"/>
<organism evidence="4 5">
    <name type="scientific">Orchesella cincta</name>
    <name type="common">Springtail</name>
    <name type="synonym">Podura cincta</name>
    <dbReference type="NCBI Taxonomy" id="48709"/>
    <lineage>
        <taxon>Eukaryota</taxon>
        <taxon>Metazoa</taxon>
        <taxon>Ecdysozoa</taxon>
        <taxon>Arthropoda</taxon>
        <taxon>Hexapoda</taxon>
        <taxon>Collembola</taxon>
        <taxon>Entomobryomorpha</taxon>
        <taxon>Entomobryoidea</taxon>
        <taxon>Orchesellidae</taxon>
        <taxon>Orchesellinae</taxon>
        <taxon>Orchesella</taxon>
    </lineage>
</organism>
<name>A0A1D2M7X8_ORCCI</name>
<dbReference type="GO" id="GO:0016324">
    <property type="term" value="C:apical plasma membrane"/>
    <property type="evidence" value="ECO:0007669"/>
    <property type="project" value="TreeGrafter"/>
</dbReference>
<evidence type="ECO:0000256" key="1">
    <source>
        <dbReference type="SAM" id="MobiDB-lite"/>
    </source>
</evidence>
<gene>
    <name evidence="4" type="ORF">Ocin01_17591</name>
</gene>
<keyword evidence="2" id="KW-0812">Transmembrane</keyword>
<feature type="region of interest" description="Disordered" evidence="1">
    <location>
        <begin position="1"/>
        <end position="35"/>
    </location>
</feature>
<dbReference type="STRING" id="48709.A0A1D2M7X8"/>
<dbReference type="GO" id="GO:0016798">
    <property type="term" value="F:hydrolase activity, acting on glycosyl bonds"/>
    <property type="evidence" value="ECO:0007669"/>
    <property type="project" value="UniProtKB-KW"/>
</dbReference>
<dbReference type="Gene3D" id="3.20.20.80">
    <property type="entry name" value="Glycosidases"/>
    <property type="match status" value="1"/>
</dbReference>
<dbReference type="OMA" id="SSTKHEW"/>
<dbReference type="SMART" id="SM00642">
    <property type="entry name" value="Aamy"/>
    <property type="match status" value="1"/>
</dbReference>
<dbReference type="PANTHER" id="PTHR46673:SF1">
    <property type="entry name" value="4F2 CELL-SURFACE ANTIGEN HEAVY CHAIN"/>
    <property type="match status" value="1"/>
</dbReference>
<evidence type="ECO:0000259" key="3">
    <source>
        <dbReference type="SMART" id="SM00642"/>
    </source>
</evidence>
<dbReference type="InterPro" id="IPR031984">
    <property type="entry name" value="SLC3A2_N"/>
</dbReference>
<comment type="caution">
    <text evidence="4">The sequence shown here is derived from an EMBL/GenBank/DDBJ whole genome shotgun (WGS) entry which is preliminary data.</text>
</comment>
<keyword evidence="2" id="KW-1133">Transmembrane helix</keyword>
<dbReference type="InterPro" id="IPR017853">
    <property type="entry name" value="GH"/>
</dbReference>
<protein>
    <submittedName>
        <fullName evidence="4">4F2 cell-surface antigen heavy chain</fullName>
    </submittedName>
</protein>
<dbReference type="PANTHER" id="PTHR46673">
    <property type="entry name" value="4F2 CELL-SURFACE ANTIGEN HEAVY CHAIN"/>
    <property type="match status" value="1"/>
</dbReference>
<dbReference type="EMBL" id="LJIJ01002924">
    <property type="protein sequence ID" value="ODM89086.1"/>
    <property type="molecule type" value="Genomic_DNA"/>
</dbReference>
<dbReference type="GO" id="GO:0016323">
    <property type="term" value="C:basolateral plasma membrane"/>
    <property type="evidence" value="ECO:0007669"/>
    <property type="project" value="TreeGrafter"/>
</dbReference>
<accession>A0A1D2M7X8</accession>
<dbReference type="GO" id="GO:0015823">
    <property type="term" value="P:phenylalanine transport"/>
    <property type="evidence" value="ECO:0007669"/>
    <property type="project" value="TreeGrafter"/>
</dbReference>
<evidence type="ECO:0000256" key="2">
    <source>
        <dbReference type="SAM" id="Phobius"/>
    </source>
</evidence>
<dbReference type="Pfam" id="PF00128">
    <property type="entry name" value="Alpha-amylase"/>
    <property type="match status" value="1"/>
</dbReference>
<dbReference type="GO" id="GO:0015173">
    <property type="term" value="F:aromatic amino acid transmembrane transporter activity"/>
    <property type="evidence" value="ECO:0007669"/>
    <property type="project" value="TreeGrafter"/>
</dbReference>
<dbReference type="Proteomes" id="UP000094527">
    <property type="component" value="Unassembled WGS sequence"/>
</dbReference>
<dbReference type="SUPFAM" id="SSF51445">
    <property type="entry name" value="(Trans)glycosidases"/>
    <property type="match status" value="1"/>
</dbReference>
<proteinExistence type="predicted"/>
<dbReference type="Pfam" id="PF16028">
    <property type="entry name" value="SLC3A2_N"/>
    <property type="match status" value="1"/>
</dbReference>
<evidence type="ECO:0000313" key="5">
    <source>
        <dbReference type="Proteomes" id="UP000094527"/>
    </source>
</evidence>
<dbReference type="InterPro" id="IPR042280">
    <property type="entry name" value="SLC3A2"/>
</dbReference>
<dbReference type="GO" id="GO:0015190">
    <property type="term" value="F:L-leucine transmembrane transporter activity"/>
    <property type="evidence" value="ECO:0007669"/>
    <property type="project" value="TreeGrafter"/>
</dbReference>
<dbReference type="SUPFAM" id="SSF51011">
    <property type="entry name" value="Glycosyl hydrolase domain"/>
    <property type="match status" value="1"/>
</dbReference>
<sequence>MSSEKREASPEASPLKGPAPKAEPEDTSDVAFEDGIPLSPMADPAVQFTSGTPANGDAKVEIGDSGVAPTFVGLGKEELMKYANDPFWVRLRWFLFILFWILWLAMLVGAIVIIILAPRCAEKKTVTDTFYQIKASDLIKDSSQLDAQTQYLKDLGMEIVIISDVLQHDPNEPEAVTNIKALDKSIDEGVFADTVKKLRSEGMRVLLQLVPNHVGTSHEWFNSTAFPDYFVRKPYDEVKQSPWVMQDRSGSAWSADPGNNSIGYLHQFSGNVADLNFDNDEVVSAFKDALSDWRLKKIDGFVISKASYLVEDLNNLMSSQALRNNLKNVEVIKRMVGISSSGPILVELDDASEETLKQYKEKGFTPIVKSIDASNTNRILETLVELNTMPDAVINLHKTSTSPDKARLINLVAIAGGSHALINHDTAKGEKDFLTKLIQFQRDNPRGKGVTVEHASTNDIITALRSDGDDRLLILANFGNAPATFDAQASNVTESAAGKIVLATPNAEIPTGNTTQDTISLNPLSGVVIKLADNAKSE</sequence>